<accession>A0A4R9GSC0</accession>
<dbReference type="SUPFAM" id="SSF52540">
    <property type="entry name" value="P-loop containing nucleoside triphosphate hydrolases"/>
    <property type="match status" value="1"/>
</dbReference>
<gene>
    <name evidence="10" type="primary">engB</name>
    <name evidence="12" type="ORF">EHO61_04250</name>
</gene>
<dbReference type="GO" id="GO:0000917">
    <property type="term" value="P:division septum assembly"/>
    <property type="evidence" value="ECO:0007669"/>
    <property type="project" value="UniProtKB-KW"/>
</dbReference>
<comment type="caution">
    <text evidence="12">The sequence shown here is derived from an EMBL/GenBank/DDBJ whole genome shotgun (WGS) entry which is preliminary data.</text>
</comment>
<dbReference type="PANTHER" id="PTHR11649:SF13">
    <property type="entry name" value="ENGB-TYPE G DOMAIN-CONTAINING PROTEIN"/>
    <property type="match status" value="1"/>
</dbReference>
<name>A0A4R9GSC0_9LEPT</name>
<evidence type="ECO:0000256" key="10">
    <source>
        <dbReference type="HAMAP-Rule" id="MF_00321"/>
    </source>
</evidence>
<evidence type="ECO:0000256" key="5">
    <source>
        <dbReference type="ARBA" id="ARBA00022741"/>
    </source>
</evidence>
<dbReference type="Proteomes" id="UP000297855">
    <property type="component" value="Unassembled WGS sequence"/>
</dbReference>
<comment type="function">
    <text evidence="10">Necessary for normal cell division and for the maintenance of normal septation.</text>
</comment>
<dbReference type="HAMAP" id="MF_00321">
    <property type="entry name" value="GTPase_EngB"/>
    <property type="match status" value="1"/>
</dbReference>
<comment type="cofactor">
    <cofactor evidence="1">
        <name>Mg(2+)</name>
        <dbReference type="ChEBI" id="CHEBI:18420"/>
    </cofactor>
</comment>
<keyword evidence="9 10" id="KW-0131">Cell cycle</keyword>
<keyword evidence="13" id="KW-1185">Reference proteome</keyword>
<evidence type="ECO:0000259" key="11">
    <source>
        <dbReference type="PROSITE" id="PS51706"/>
    </source>
</evidence>
<evidence type="ECO:0000256" key="2">
    <source>
        <dbReference type="ARBA" id="ARBA00009638"/>
    </source>
</evidence>
<comment type="similarity">
    <text evidence="2 10">Belongs to the TRAFAC class TrmE-Era-EngA-EngB-Septin-like GTPase superfamily. EngB GTPase family.</text>
</comment>
<dbReference type="RefSeq" id="WP_135812366.1">
    <property type="nucleotide sequence ID" value="NZ_RQEV01000003.1"/>
</dbReference>
<dbReference type="Pfam" id="PF01926">
    <property type="entry name" value="MMR_HSR1"/>
    <property type="match status" value="1"/>
</dbReference>
<keyword evidence="4" id="KW-0479">Metal-binding</keyword>
<keyword evidence="3 10" id="KW-0132">Cell division</keyword>
<dbReference type="NCBIfam" id="TIGR03598">
    <property type="entry name" value="GTPase_YsxC"/>
    <property type="match status" value="1"/>
</dbReference>
<sequence length="224" mass="25200">MSEEVQDTKPDPFFREVRFYSSYADASKVPARGIPQIAFAGRSNSGKSRLLNAIVERKSLAKVSAVPGKTKLLNFFLVSKSLYLVDTPGFGYSANSHKEHEQMMDLLMNYLNSAKDLKVLFLLSDAQRELPEEELELIGTCFERGMKPVLIRTKVDKLNQSDLSKLRKKMKNIQGLYPMLEVVLVSPKYGKGLPELRKIIETMMKTIILPAEEEPFPGEAQGQG</sequence>
<feature type="domain" description="EngB-type G" evidence="11">
    <location>
        <begin position="33"/>
        <end position="206"/>
    </location>
</feature>
<evidence type="ECO:0000256" key="7">
    <source>
        <dbReference type="ARBA" id="ARBA00023134"/>
    </source>
</evidence>
<dbReference type="PANTHER" id="PTHR11649">
    <property type="entry name" value="MSS1/TRME-RELATED GTP-BINDING PROTEIN"/>
    <property type="match status" value="1"/>
</dbReference>
<organism evidence="12 13">
    <name type="scientific">Leptospira fluminis</name>
    <dbReference type="NCBI Taxonomy" id="2484979"/>
    <lineage>
        <taxon>Bacteria</taxon>
        <taxon>Pseudomonadati</taxon>
        <taxon>Spirochaetota</taxon>
        <taxon>Spirochaetia</taxon>
        <taxon>Leptospirales</taxon>
        <taxon>Leptospiraceae</taxon>
        <taxon>Leptospira</taxon>
    </lineage>
</organism>
<dbReference type="PROSITE" id="PS51706">
    <property type="entry name" value="G_ENGB"/>
    <property type="match status" value="1"/>
</dbReference>
<evidence type="ECO:0000313" key="13">
    <source>
        <dbReference type="Proteomes" id="UP000297855"/>
    </source>
</evidence>
<dbReference type="CDD" id="cd01876">
    <property type="entry name" value="YihA_EngB"/>
    <property type="match status" value="1"/>
</dbReference>
<dbReference type="OrthoDB" id="9804921at2"/>
<dbReference type="GO" id="GO:0046872">
    <property type="term" value="F:metal ion binding"/>
    <property type="evidence" value="ECO:0007669"/>
    <property type="project" value="UniProtKB-KW"/>
</dbReference>
<dbReference type="GO" id="GO:0005829">
    <property type="term" value="C:cytosol"/>
    <property type="evidence" value="ECO:0007669"/>
    <property type="project" value="TreeGrafter"/>
</dbReference>
<evidence type="ECO:0000256" key="8">
    <source>
        <dbReference type="ARBA" id="ARBA00023210"/>
    </source>
</evidence>
<dbReference type="EMBL" id="RQEV01000003">
    <property type="protein sequence ID" value="TGK21074.1"/>
    <property type="molecule type" value="Genomic_DNA"/>
</dbReference>
<evidence type="ECO:0000256" key="3">
    <source>
        <dbReference type="ARBA" id="ARBA00022618"/>
    </source>
</evidence>
<keyword evidence="5 10" id="KW-0547">Nucleotide-binding</keyword>
<evidence type="ECO:0000256" key="1">
    <source>
        <dbReference type="ARBA" id="ARBA00001946"/>
    </source>
</evidence>
<protein>
    <recommendedName>
        <fullName evidence="10">Probable GTP-binding protein EngB</fullName>
    </recommendedName>
</protein>
<keyword evidence="7 10" id="KW-0342">GTP-binding</keyword>
<keyword evidence="6" id="KW-0460">Magnesium</keyword>
<evidence type="ECO:0000256" key="4">
    <source>
        <dbReference type="ARBA" id="ARBA00022723"/>
    </source>
</evidence>
<dbReference type="AlphaFoldDB" id="A0A4R9GSC0"/>
<evidence type="ECO:0000256" key="6">
    <source>
        <dbReference type="ARBA" id="ARBA00022842"/>
    </source>
</evidence>
<dbReference type="InterPro" id="IPR006073">
    <property type="entry name" value="GTP-bd"/>
</dbReference>
<keyword evidence="8 10" id="KW-0717">Septation</keyword>
<evidence type="ECO:0000313" key="12">
    <source>
        <dbReference type="EMBL" id="TGK21074.1"/>
    </source>
</evidence>
<reference evidence="12" key="1">
    <citation type="journal article" date="2019" name="PLoS Negl. Trop. Dis.">
        <title>Revisiting the worldwide diversity of Leptospira species in the environment.</title>
        <authorList>
            <person name="Vincent A.T."/>
            <person name="Schiettekatte O."/>
            <person name="Bourhy P."/>
            <person name="Veyrier F.J."/>
            <person name="Picardeau M."/>
        </authorList>
    </citation>
    <scope>NUCLEOTIDE SEQUENCE [LARGE SCALE GENOMIC DNA]</scope>
    <source>
        <strain evidence="12">SCS5</strain>
    </source>
</reference>
<proteinExistence type="inferred from homology"/>
<dbReference type="InterPro" id="IPR027417">
    <property type="entry name" value="P-loop_NTPase"/>
</dbReference>
<dbReference type="Gene3D" id="3.40.50.300">
    <property type="entry name" value="P-loop containing nucleotide triphosphate hydrolases"/>
    <property type="match status" value="1"/>
</dbReference>
<dbReference type="GO" id="GO:0005525">
    <property type="term" value="F:GTP binding"/>
    <property type="evidence" value="ECO:0007669"/>
    <property type="project" value="UniProtKB-UniRule"/>
</dbReference>
<dbReference type="InterPro" id="IPR030393">
    <property type="entry name" value="G_ENGB_dom"/>
</dbReference>
<dbReference type="InterPro" id="IPR019987">
    <property type="entry name" value="GTP-bd_ribosome_bio_YsxC"/>
</dbReference>
<evidence type="ECO:0000256" key="9">
    <source>
        <dbReference type="ARBA" id="ARBA00023306"/>
    </source>
</evidence>